<dbReference type="SMART" id="SM00564">
    <property type="entry name" value="PQQ"/>
    <property type="match status" value="8"/>
</dbReference>
<evidence type="ECO:0000313" key="7">
    <source>
        <dbReference type="Proteomes" id="UP000307541"/>
    </source>
</evidence>
<evidence type="ECO:0000256" key="2">
    <source>
        <dbReference type="ARBA" id="ARBA00022737"/>
    </source>
</evidence>
<sequence length="2153" mass="212206">MSTIVAIVKSLVGQVFAVSLDGLKRQIFEGERLLMGEQVVTGLGGEVTLQLANGELIDVAQNSSWQAAPGAAQAEDDKPEPTSGLEQALTAGFDPTVDLEAPAAGPGTGGGTGGAAGGGHSFVLLGETGQQLEAVVGFDTSNRGLNGTDQNETFGTGEQTNQTTAAETNLVTPAANAPSVALTNDSGTSATDLISNDGTLAIGGVEPGSLVEYSTDGGSSWNTNFTPSEGTNTVLVRQTTTDGSTSASSSLTFTLDTQVATPTLTLTTDSGVAGDLISNDGSYSVSGTEAGATVEYSIDGTTWSTAAPTAVEGSNTIQVRQTDAAGNISAPSSLTFTLDTQAAAPTVTIATDTNNDGTLSSAELGNATTVSVSVALPTGTVVGDTLNVTLNGVAQTPIVLTQTQINNGITFDVARPADGQNITASATVTDAANNTSPAGSDSVTVGDTTAPTVSSIVMADTALSVGETSLVTITFSEAVVAFDNTDVSVENGTLSALSSTDGGVTWTGTFTPSVNVEDTSNLITVAATYTDTAGNAGTGASSANYQIDTQAPVLSISDNVAGVANGPVTFTFSFTEAVTGFSADDVSVANGTKGAFTSVDGQTYTLVVTPTGGEITVAVADGAAVDAAGNASTAANATQAVDISPPTVASIVMADTALSVGETSLVTITFSEAVSGFDNTDVTVENGTLSALSSTDGGVTWTGTFTPSVNVEDTSNLITVAATYTDTAGNAGTGASSANYQIDTQAPVLSISDNVAGVANGPVTFTFSFTEAVTGFSADDVSVANGTKGAFTSVDGQTYTLVVTPTGGEITVAVADGAAVDAASNASTAANATQAVDISPPKITGMSVQHATEGADLVCTVTLDKASGASFNLPHSIGGGTASLTDYGTPIYSNGVTVVGTNLLIPAGVSSFSITLPTVDDSLSEATETVPFTFGALTIAGNIYDNDAVPSLSINNISVNEDAGTATFTVTLSAASGQAVSVNYASSNGSATAGSDYTTVSGTLNFAAGELTQTITVPISDDGLVEVSENFTITLSNPSNATLGVASGTATINDNDSAPTVASIVMADTALSVGETSLVTITFSEAVVAFDNTDVSVENGTLSALSSTDGGVTWTGTFTPSVNVTDTTNLITVAATYTDTAGNAGTGASSANYQIDTQAPVLSISDNVAGVANGPVTFTFSFTEAVTGFSADDVSVANGTKGAFTSVDGQTYTLVVTPTGGEITVAVADGAAVDAAGNASTAANATQAVDIGAPTVASIVMADTALSVGETSLVTITFSEAVVAFDNTDVTVENGTLSALSSTDGGVTWTGTFTPSVNVTDTTNLITVAATYTDTAGNAGTGASSANYQIDTQAPVLSISDNVAGVANGPVTFTFSFTEAVTGFSADDVSVANGTKGAFTSVDGQTYTLVVTPTGGEITVAVADGAAVDAAGNASTAANATQAVDIGAPTVASIVMADTALSVGETSLVTITFSEAVVAFDNTDVTVENGTLSALSSTDGGVTWTGTFTPSVNVTDTTNLITVAATYTDTAGNAGTGASSANYQIDTQAPVLSISDNVAGVANGPVTFTFSFTEAVTGFSADDVSVANGTKGAFTSVDGQTYTLVVTPTGGEITVAVADGAAVDAAGNASTAANATQAVDIGAPTVASIVMADTALSVGETSLVTITFSEAVVAFDNTDVSVENGTLSALSSTDGGVTWTGTFTPSVNVTDTSNLITVAATYTDTAGNAGTGASSANYQIDTQAPVLSISDNVAGVANGPVTFTFSFTEAVTGFSADDVSVANGTKGAFTSVDGQTYTLVVTPTGGEITVAVAANAAQDAAGNASTAANATQAVDIGAPTVASIVMADTALSVGETSLVTITFSEAVSGFDNTDVTVENGTLSALSSTDGGVTWTGTFTPSVNVTDTTNLITVAATYTDTAGNAGTGASSANYQIDTQAPVLSISDNVAGVANGPVTFTFSFTEAVTGFSADDVTVANGTKGAFTSVDGQTYTLVVTPTGGEITVAVADGAAVDAAGNASTAANATQAVDIGAPTVASIVMADTALSVGETSLVTITFSEAVVAFDNTDVSVENGTLSALSSTDGGVTWTGTFTPSVNVTDTTNLITVAATYTDTAGNAGTGASSANYQIDTQAPVLSISDNVAGVANGPVTF</sequence>
<dbReference type="Pfam" id="PF19078">
    <property type="entry name" value="Big_12"/>
    <property type="match status" value="15"/>
</dbReference>
<dbReference type="GO" id="GO:0007154">
    <property type="term" value="P:cell communication"/>
    <property type="evidence" value="ECO:0007669"/>
    <property type="project" value="InterPro"/>
</dbReference>
<dbReference type="SUPFAM" id="SSF141072">
    <property type="entry name" value="CalX-like"/>
    <property type="match status" value="2"/>
</dbReference>
<gene>
    <name evidence="6" type="ORF">D8779_20090</name>
</gene>
<dbReference type="EMBL" id="RFLV01000006">
    <property type="protein sequence ID" value="TIH06651.1"/>
    <property type="molecule type" value="Genomic_DNA"/>
</dbReference>
<comment type="caution">
    <text evidence="6">The sequence shown here is derived from an EMBL/GenBank/DDBJ whole genome shotgun (WGS) entry which is preliminary data.</text>
</comment>
<accession>A0A4T1ZV21</accession>
<dbReference type="NCBIfam" id="NF033682">
    <property type="entry name" value="retention_LapA"/>
    <property type="match status" value="1"/>
</dbReference>
<dbReference type="OrthoDB" id="6091599at2"/>
<keyword evidence="2" id="KW-0677">Repeat</keyword>
<dbReference type="InterPro" id="IPR044048">
    <property type="entry name" value="Big_12"/>
</dbReference>
<dbReference type="Gene3D" id="2.60.40.2030">
    <property type="match status" value="2"/>
</dbReference>
<dbReference type="PANTHER" id="PTHR34677:SF3">
    <property type="entry name" value="BACTERIAL IG-LIKE DOMAIN-CONTAINING PROTEIN"/>
    <property type="match status" value="1"/>
</dbReference>
<dbReference type="Proteomes" id="UP000307541">
    <property type="component" value="Unassembled WGS sequence"/>
</dbReference>
<evidence type="ECO:0000256" key="1">
    <source>
        <dbReference type="ARBA" id="ARBA00022729"/>
    </source>
</evidence>
<evidence type="ECO:0000313" key="6">
    <source>
        <dbReference type="EMBL" id="TIH06651.1"/>
    </source>
</evidence>
<dbReference type="InterPro" id="IPR013783">
    <property type="entry name" value="Ig-like_fold"/>
</dbReference>
<proteinExistence type="predicted"/>
<dbReference type="PROSITE" id="PS00018">
    <property type="entry name" value="EF_HAND_1"/>
    <property type="match status" value="1"/>
</dbReference>
<dbReference type="InterPro" id="IPR003644">
    <property type="entry name" value="Calx_beta"/>
</dbReference>
<keyword evidence="1" id="KW-0732">Signal</keyword>
<feature type="region of interest" description="Disordered" evidence="4">
    <location>
        <begin position="67"/>
        <end position="86"/>
    </location>
</feature>
<dbReference type="InterPro" id="IPR018391">
    <property type="entry name" value="PQQ_b-propeller_rpt"/>
</dbReference>
<dbReference type="InterPro" id="IPR018247">
    <property type="entry name" value="EF_Hand_1_Ca_BS"/>
</dbReference>
<dbReference type="Pfam" id="PF03160">
    <property type="entry name" value="Calx-beta"/>
    <property type="match status" value="1"/>
</dbReference>
<organism evidence="6 7">
    <name type="scientific">Pseudomonas leptonychotis</name>
    <dbReference type="NCBI Taxonomy" id="2448482"/>
    <lineage>
        <taxon>Bacteria</taxon>
        <taxon>Pseudomonadati</taxon>
        <taxon>Pseudomonadota</taxon>
        <taxon>Gammaproteobacteria</taxon>
        <taxon>Pseudomonadales</taxon>
        <taxon>Pseudomonadaceae</taxon>
        <taxon>Pseudomonas</taxon>
    </lineage>
</organism>
<dbReference type="InterPro" id="IPR036278">
    <property type="entry name" value="Sialidase_sf"/>
</dbReference>
<feature type="non-terminal residue" evidence="6">
    <location>
        <position position="2153"/>
    </location>
</feature>
<protein>
    <submittedName>
        <fullName evidence="6">Retention module-containing protein</fullName>
    </submittedName>
</protein>
<feature type="domain" description="Calx-beta" evidence="5">
    <location>
        <begin position="939"/>
        <end position="1036"/>
    </location>
</feature>
<dbReference type="RefSeq" id="WP_136666377.1">
    <property type="nucleotide sequence ID" value="NZ_RFLV01000006.1"/>
</dbReference>
<keyword evidence="7" id="KW-1185">Reference proteome</keyword>
<evidence type="ECO:0000256" key="4">
    <source>
        <dbReference type="SAM" id="MobiDB-lite"/>
    </source>
</evidence>
<reference evidence="6 7" key="1">
    <citation type="submission" date="2018-10" db="EMBL/GenBank/DDBJ databases">
        <title>Pseudomonas leptonychotis sp. nov., isolated from Weddell seals in Antarctica.</title>
        <authorList>
            <person name="Novakova D."/>
            <person name="Svec P."/>
            <person name="Kralova S."/>
            <person name="Kristofova L."/>
            <person name="Zeman M."/>
            <person name="Pantucek R."/>
            <person name="Maslanova I."/>
            <person name="Sedlacek I."/>
        </authorList>
    </citation>
    <scope>NUCLEOTIDE SEQUENCE [LARGE SCALE GENOMIC DNA]</scope>
    <source>
        <strain evidence="6 7">CCM 8849</strain>
    </source>
</reference>
<evidence type="ECO:0000259" key="5">
    <source>
        <dbReference type="SMART" id="SM00237"/>
    </source>
</evidence>
<keyword evidence="3" id="KW-0106">Calcium</keyword>
<dbReference type="InterPro" id="IPR038081">
    <property type="entry name" value="CalX-like_sf"/>
</dbReference>
<dbReference type="PANTHER" id="PTHR34677">
    <property type="match status" value="1"/>
</dbReference>
<dbReference type="Gene3D" id="2.60.40.10">
    <property type="entry name" value="Immunoglobulins"/>
    <property type="match status" value="3"/>
</dbReference>
<dbReference type="SUPFAM" id="SSF50939">
    <property type="entry name" value="Sialidases"/>
    <property type="match status" value="2"/>
</dbReference>
<dbReference type="GO" id="GO:0016020">
    <property type="term" value="C:membrane"/>
    <property type="evidence" value="ECO:0007669"/>
    <property type="project" value="InterPro"/>
</dbReference>
<name>A0A4T1ZV21_9PSED</name>
<dbReference type="SMART" id="SM00237">
    <property type="entry name" value="Calx_beta"/>
    <property type="match status" value="1"/>
</dbReference>
<dbReference type="InterPro" id="IPR047777">
    <property type="entry name" value="LapA-like_RM"/>
</dbReference>
<evidence type="ECO:0000256" key="3">
    <source>
        <dbReference type="ARBA" id="ARBA00022837"/>
    </source>
</evidence>